<dbReference type="PANTHER" id="PTHR38479:SF2">
    <property type="entry name" value="WINGED HELIX DNA-BINDING DOMAIN-CONTAINING PROTEIN"/>
    <property type="match status" value="1"/>
</dbReference>
<sequence>MLKLRMLSQGIAGPRFEKPEEVVEWMGAMQAQEIRAAKWAVGLRIAKPSLTAVQEALDSGRILRTHVMRPTWHYIPGKDIKWMTELSTKSMLSKFSFYAKHHGLTKEDCLLYKPQIGEILTGQHLTCQEVLEQLHLKGITLSEPIVKMYLSFGEADGTICSGIEKNGKHTYALTCERIPDAIELSREEALAELARRYFRSHGPATLEDFVWWSALNIREARSAIASLGQEIITERYNDREMMIHVSSPGLTGEVEVDEKSILQFLPPFDEYLVSYKNRFDCIKESHAQYAYNNFGIFQPVILHQGRITGNWRKASKKGVFDTSFFPGCRPAAKKLVEKAIKECLLFHES</sequence>
<accession>A0A139KUJ8</accession>
<dbReference type="PANTHER" id="PTHR38479">
    <property type="entry name" value="LMO0824 PROTEIN"/>
    <property type="match status" value="1"/>
</dbReference>
<protein>
    <recommendedName>
        <fullName evidence="3">Winged helix DNA-binding domain-containing protein</fullName>
    </recommendedName>
</protein>
<evidence type="ECO:0008006" key="3">
    <source>
        <dbReference type="Google" id="ProtNLM"/>
    </source>
</evidence>
<name>A0A139KUJ8_9BACE</name>
<dbReference type="AlphaFoldDB" id="A0A139KUJ8"/>
<comment type="caution">
    <text evidence="1">The sequence shown here is derived from an EMBL/GenBank/DDBJ whole genome shotgun (WGS) entry which is preliminary data.</text>
</comment>
<proteinExistence type="predicted"/>
<gene>
    <name evidence="1" type="ORF">HMPREF2531_04525</name>
</gene>
<evidence type="ECO:0000313" key="2">
    <source>
        <dbReference type="Proteomes" id="UP000070319"/>
    </source>
</evidence>
<organism evidence="1">
    <name type="scientific">Bacteroides intestinalis</name>
    <dbReference type="NCBI Taxonomy" id="329854"/>
    <lineage>
        <taxon>Bacteria</taxon>
        <taxon>Pseudomonadati</taxon>
        <taxon>Bacteroidota</taxon>
        <taxon>Bacteroidia</taxon>
        <taxon>Bacteroidales</taxon>
        <taxon>Bacteroidaceae</taxon>
        <taxon>Bacteroides</taxon>
    </lineage>
</organism>
<dbReference type="Proteomes" id="UP000070319">
    <property type="component" value="Unassembled WGS sequence"/>
</dbReference>
<dbReference type="InterPro" id="IPR009351">
    <property type="entry name" value="AlkZ-like"/>
</dbReference>
<evidence type="ECO:0000313" key="1">
    <source>
        <dbReference type="EMBL" id="KXT42882.1"/>
    </source>
</evidence>
<dbReference type="EMBL" id="LTDF01000163">
    <property type="protein sequence ID" value="KXT42882.1"/>
    <property type="molecule type" value="Genomic_DNA"/>
</dbReference>
<dbReference type="PATRIC" id="fig|329854.7.peg.4601"/>
<reference evidence="1 2" key="1">
    <citation type="submission" date="2016-02" db="EMBL/GenBank/DDBJ databases">
        <authorList>
            <person name="Wen L."/>
            <person name="He K."/>
            <person name="Yang H."/>
        </authorList>
    </citation>
    <scope>NUCLEOTIDE SEQUENCE [LARGE SCALE GENOMIC DNA]</scope>
    <source>
        <strain evidence="1 2">KLE1704</strain>
    </source>
</reference>
<dbReference type="Pfam" id="PF06224">
    <property type="entry name" value="AlkZ-like"/>
    <property type="match status" value="1"/>
</dbReference>
<dbReference type="RefSeq" id="WP_061437866.1">
    <property type="nucleotide sequence ID" value="NZ_KQ968737.1"/>
</dbReference>